<dbReference type="GeneID" id="11509484"/>
<organism evidence="2 3">
    <name type="scientific">Thermothelomyces thermophilus (strain ATCC 42464 / BCRC 31852 / DSM 1799)</name>
    <name type="common">Sporotrichum thermophile</name>
    <dbReference type="NCBI Taxonomy" id="573729"/>
    <lineage>
        <taxon>Eukaryota</taxon>
        <taxon>Fungi</taxon>
        <taxon>Dikarya</taxon>
        <taxon>Ascomycota</taxon>
        <taxon>Pezizomycotina</taxon>
        <taxon>Sordariomycetes</taxon>
        <taxon>Sordariomycetidae</taxon>
        <taxon>Sordariales</taxon>
        <taxon>Chaetomiaceae</taxon>
        <taxon>Thermothelomyces</taxon>
    </lineage>
</organism>
<evidence type="ECO:0000256" key="1">
    <source>
        <dbReference type="SAM" id="MobiDB-lite"/>
    </source>
</evidence>
<dbReference type="Proteomes" id="UP000007322">
    <property type="component" value="Chromosome 7"/>
</dbReference>
<dbReference type="KEGG" id="mtm:MYCTH_2113722"/>
<sequence>MSPTQKIDQSRSRSDVEAAQSRGSPANEPGLPRDCAAQPMLIELRASAKLCVRSTIRHQVWLFIYPCSLDGRNRLEHAYARFSDLRFIGGCGAKLRDDEVYEESPGPTKFTRHQNLDQTCIQLLSEASSSDSRPVTFTGQDSEAENFGIITDIPGYFIFFKFFVFRILKLATDRGEEPGVLVKRFKVSDQDSGRSKSHSFFPNGILRILSHDYSRRLKDHD</sequence>
<dbReference type="EMBL" id="CP003008">
    <property type="protein sequence ID" value="AEO61844.1"/>
    <property type="molecule type" value="Genomic_DNA"/>
</dbReference>
<proteinExistence type="predicted"/>
<dbReference type="HOGENOM" id="CLU_1251437_0_0_1"/>
<dbReference type="VEuPathDB" id="FungiDB:MYCTH_2113722"/>
<accession>G2QMX1</accession>
<name>G2QMX1_THET4</name>
<dbReference type="RefSeq" id="XP_003667089.1">
    <property type="nucleotide sequence ID" value="XM_003667041.1"/>
</dbReference>
<keyword evidence="3" id="KW-1185">Reference proteome</keyword>
<reference evidence="2 3" key="1">
    <citation type="journal article" date="2011" name="Nat. Biotechnol.">
        <title>Comparative genomic analysis of the thermophilic biomass-degrading fungi Myceliophthora thermophila and Thielavia terrestris.</title>
        <authorList>
            <person name="Berka R.M."/>
            <person name="Grigoriev I.V."/>
            <person name="Otillar R."/>
            <person name="Salamov A."/>
            <person name="Grimwood J."/>
            <person name="Reid I."/>
            <person name="Ishmael N."/>
            <person name="John T."/>
            <person name="Darmond C."/>
            <person name="Moisan M.-C."/>
            <person name="Henrissat B."/>
            <person name="Coutinho P.M."/>
            <person name="Lombard V."/>
            <person name="Natvig D.O."/>
            <person name="Lindquist E."/>
            <person name="Schmutz J."/>
            <person name="Lucas S."/>
            <person name="Harris P."/>
            <person name="Powlowski J."/>
            <person name="Bellemare A."/>
            <person name="Taylor D."/>
            <person name="Butler G."/>
            <person name="de Vries R.P."/>
            <person name="Allijn I.E."/>
            <person name="van den Brink J."/>
            <person name="Ushinsky S."/>
            <person name="Storms R."/>
            <person name="Powell A.J."/>
            <person name="Paulsen I.T."/>
            <person name="Elbourne L.D.H."/>
            <person name="Baker S.E."/>
            <person name="Magnuson J."/>
            <person name="LaBoissiere S."/>
            <person name="Clutterbuck A.J."/>
            <person name="Martinez D."/>
            <person name="Wogulis M."/>
            <person name="de Leon A.L."/>
            <person name="Rey M.W."/>
            <person name="Tsang A."/>
        </authorList>
    </citation>
    <scope>NUCLEOTIDE SEQUENCE [LARGE SCALE GENOMIC DNA]</scope>
    <source>
        <strain evidence="3">ATCC 42464 / BCRC 31852 / DSM 1799</strain>
    </source>
</reference>
<gene>
    <name evidence="2" type="ORF">MYCTH_2113722</name>
</gene>
<protein>
    <submittedName>
        <fullName evidence="2">Uncharacterized protein</fullName>
    </submittedName>
</protein>
<dbReference type="AlphaFoldDB" id="G2QMX1"/>
<feature type="region of interest" description="Disordered" evidence="1">
    <location>
        <begin position="1"/>
        <end position="33"/>
    </location>
</feature>
<evidence type="ECO:0000313" key="2">
    <source>
        <dbReference type="EMBL" id="AEO61844.1"/>
    </source>
</evidence>
<evidence type="ECO:0000313" key="3">
    <source>
        <dbReference type="Proteomes" id="UP000007322"/>
    </source>
</evidence>
<dbReference type="InParanoid" id="G2QMX1"/>